<protein>
    <recommendedName>
        <fullName evidence="3">Alpha/beta hydrolase fold-3 domain-containing protein</fullName>
    </recommendedName>
</protein>
<comment type="similarity">
    <text evidence="1">Belongs to the 'GDXG' lipolytic enzyme family.</text>
</comment>
<dbReference type="InterPro" id="IPR033140">
    <property type="entry name" value="Lipase_GDXG_put_SER_AS"/>
</dbReference>
<evidence type="ECO:0000256" key="2">
    <source>
        <dbReference type="ARBA" id="ARBA00022801"/>
    </source>
</evidence>
<reference evidence="4" key="1">
    <citation type="journal article" date="2015" name="Nature">
        <title>Complex archaea that bridge the gap between prokaryotes and eukaryotes.</title>
        <authorList>
            <person name="Spang A."/>
            <person name="Saw J.H."/>
            <person name="Jorgensen S.L."/>
            <person name="Zaremba-Niedzwiedzka K."/>
            <person name="Martijn J."/>
            <person name="Lind A.E."/>
            <person name="van Eijk R."/>
            <person name="Schleper C."/>
            <person name="Guy L."/>
            <person name="Ettema T.J."/>
        </authorList>
    </citation>
    <scope>NUCLEOTIDE SEQUENCE</scope>
</reference>
<dbReference type="InterPro" id="IPR013094">
    <property type="entry name" value="AB_hydrolase_3"/>
</dbReference>
<dbReference type="GO" id="GO:0016787">
    <property type="term" value="F:hydrolase activity"/>
    <property type="evidence" value="ECO:0007669"/>
    <property type="project" value="UniProtKB-KW"/>
</dbReference>
<dbReference type="Gene3D" id="3.40.50.1820">
    <property type="entry name" value="alpha/beta hydrolase"/>
    <property type="match status" value="1"/>
</dbReference>
<dbReference type="EMBL" id="LAZR01030186">
    <property type="protein sequence ID" value="KKL57380.1"/>
    <property type="molecule type" value="Genomic_DNA"/>
</dbReference>
<name>A0A0F9FJG5_9ZZZZ</name>
<accession>A0A0F9FJG5</accession>
<gene>
    <name evidence="4" type="ORF">LCGC14_2236000</name>
</gene>
<comment type="caution">
    <text evidence="4">The sequence shown here is derived from an EMBL/GenBank/DDBJ whole genome shotgun (WGS) entry which is preliminary data.</text>
</comment>
<dbReference type="AlphaFoldDB" id="A0A0F9FJG5"/>
<evidence type="ECO:0000259" key="3">
    <source>
        <dbReference type="Pfam" id="PF07859"/>
    </source>
</evidence>
<dbReference type="PROSITE" id="PS01174">
    <property type="entry name" value="LIPASE_GDXG_SER"/>
    <property type="match status" value="1"/>
</dbReference>
<sequence length="308" mass="33079">MPLHPVVAALVEKMADAPALSDGTPAESRARLALTRDALGKGPEMAQVEDVMIPARGGAIRTRFFRPVADPLGIVTFLHGGGWVLGTIEDFDTFARTLAAHSGCTVLLPDYRLAPEAPFPAGLEDTEDTLRWVHANRDVLADRNSPLVIAGDSAGANLATVTARRLAGEIPLALQVLYYPVAGSDFETGSYLEHGTGLPLKARDMTWFFNHYAPSNLWTSPDVIPLSASDLSSLPATVVVTAEYDVLADEGRAYAEKLRQAGLVVTERQGAGMTHGFIRLHNLIDTVQAELEIVGRNIRSACEKATRS</sequence>
<evidence type="ECO:0000313" key="4">
    <source>
        <dbReference type="EMBL" id="KKL57380.1"/>
    </source>
</evidence>
<keyword evidence="2" id="KW-0378">Hydrolase</keyword>
<dbReference type="Pfam" id="PF07859">
    <property type="entry name" value="Abhydrolase_3"/>
    <property type="match status" value="1"/>
</dbReference>
<organism evidence="4">
    <name type="scientific">marine sediment metagenome</name>
    <dbReference type="NCBI Taxonomy" id="412755"/>
    <lineage>
        <taxon>unclassified sequences</taxon>
        <taxon>metagenomes</taxon>
        <taxon>ecological metagenomes</taxon>
    </lineage>
</organism>
<dbReference type="InterPro" id="IPR050300">
    <property type="entry name" value="GDXG_lipolytic_enzyme"/>
</dbReference>
<dbReference type="PANTHER" id="PTHR48081">
    <property type="entry name" value="AB HYDROLASE SUPERFAMILY PROTEIN C4A8.06C"/>
    <property type="match status" value="1"/>
</dbReference>
<feature type="domain" description="Alpha/beta hydrolase fold-3" evidence="3">
    <location>
        <begin position="76"/>
        <end position="278"/>
    </location>
</feature>
<dbReference type="SUPFAM" id="SSF53474">
    <property type="entry name" value="alpha/beta-Hydrolases"/>
    <property type="match status" value="1"/>
</dbReference>
<dbReference type="PANTHER" id="PTHR48081:SF8">
    <property type="entry name" value="ALPHA_BETA HYDROLASE FOLD-3 DOMAIN-CONTAINING PROTEIN-RELATED"/>
    <property type="match status" value="1"/>
</dbReference>
<proteinExistence type="inferred from homology"/>
<evidence type="ECO:0000256" key="1">
    <source>
        <dbReference type="ARBA" id="ARBA00010515"/>
    </source>
</evidence>
<dbReference type="InterPro" id="IPR029058">
    <property type="entry name" value="AB_hydrolase_fold"/>
</dbReference>